<keyword evidence="4" id="KW-1185">Reference proteome</keyword>
<evidence type="ECO:0000313" key="3">
    <source>
        <dbReference type="EMBL" id="KAH7326563.1"/>
    </source>
</evidence>
<feature type="transmembrane region" description="Helical" evidence="2">
    <location>
        <begin position="101"/>
        <end position="123"/>
    </location>
</feature>
<dbReference type="InterPro" id="IPR029058">
    <property type="entry name" value="AB_hydrolase_fold"/>
</dbReference>
<evidence type="ECO:0000313" key="4">
    <source>
        <dbReference type="Proteomes" id="UP000813444"/>
    </source>
</evidence>
<gene>
    <name evidence="3" type="ORF">B0I35DRAFT_475194</name>
</gene>
<dbReference type="Pfam" id="PF10329">
    <property type="entry name" value="DUF2417"/>
    <property type="match status" value="1"/>
</dbReference>
<organism evidence="3 4">
    <name type="scientific">Stachybotrys elegans</name>
    <dbReference type="NCBI Taxonomy" id="80388"/>
    <lineage>
        <taxon>Eukaryota</taxon>
        <taxon>Fungi</taxon>
        <taxon>Dikarya</taxon>
        <taxon>Ascomycota</taxon>
        <taxon>Pezizomycotina</taxon>
        <taxon>Sordariomycetes</taxon>
        <taxon>Hypocreomycetidae</taxon>
        <taxon>Hypocreales</taxon>
        <taxon>Stachybotryaceae</taxon>
        <taxon>Stachybotrys</taxon>
    </lineage>
</organism>
<feature type="transmembrane region" description="Helical" evidence="2">
    <location>
        <begin position="67"/>
        <end position="89"/>
    </location>
</feature>
<feature type="transmembrane region" description="Helical" evidence="2">
    <location>
        <begin position="205"/>
        <end position="231"/>
    </location>
</feature>
<dbReference type="Proteomes" id="UP000813444">
    <property type="component" value="Unassembled WGS sequence"/>
</dbReference>
<dbReference type="SUPFAM" id="SSF53474">
    <property type="entry name" value="alpha/beta-Hydrolases"/>
    <property type="match status" value="1"/>
</dbReference>
<keyword evidence="2" id="KW-0812">Transmembrane</keyword>
<evidence type="ECO:0000256" key="2">
    <source>
        <dbReference type="SAM" id="Phobius"/>
    </source>
</evidence>
<keyword evidence="2" id="KW-0472">Membrane</keyword>
<keyword evidence="2" id="KW-1133">Transmembrane helix</keyword>
<feature type="transmembrane region" description="Helical" evidence="2">
    <location>
        <begin position="157"/>
        <end position="176"/>
    </location>
</feature>
<name>A0A8K0T265_9HYPO</name>
<protein>
    <submittedName>
        <fullName evidence="3">Integral membrane protein</fullName>
    </submittedName>
</protein>
<feature type="region of interest" description="Disordered" evidence="1">
    <location>
        <begin position="1"/>
        <end position="32"/>
    </location>
</feature>
<accession>A0A8K0T265</accession>
<sequence length="524" mass="58161">MPVFKHDDGRHDEGADDSRLDDGQAPPADEHTRLLPNRFDSGRAVMLSPDDPAVSPYNLWTIRMLRYLTIVFTLLTFVWWVLMLVSAFATPPGFHTRGSGFYAFSYASLALANMLFTLIFFGVPSKSVRVLAVIMSGVITLDMIMLLSVQKTRYEEGWVGTTSVIWTLLMSLWTLITDRTVKWGKEEEEERLTGRAESRRTVTEWTAVLLSTIAYSIMTVAIVLITLTIILRALDAGVAPPGKLYWVDGGRYRIHVYCHGNKTDAAGTKLPTVLFEGGERPVEQSLWDFADNAVKNGTISRYCFADRPGMAWSDTSPSPLSAGFAVDALSEALAAAGEKGPWVLASAGIGSVYSRVFSARHGDAVQGLLLIDPLHEDLLGEVASVGRGFWLWFRGAISPLGIDRLPGAIFRGRTSRDRIYGRSAQQSGKYIFAKLQESLVAGSFTKRDVESSRQIQLRDTPLVVISSGKQIKHSKVWEKKQRDLTTLTDNLKRWNIVDGAPHEVWATLEGRDKIERGLKKLVHA</sequence>
<evidence type="ECO:0000256" key="1">
    <source>
        <dbReference type="SAM" id="MobiDB-lite"/>
    </source>
</evidence>
<dbReference type="OrthoDB" id="164921at2759"/>
<feature type="transmembrane region" description="Helical" evidence="2">
    <location>
        <begin position="130"/>
        <end position="151"/>
    </location>
</feature>
<proteinExistence type="predicted"/>
<dbReference type="Gene3D" id="3.40.50.1820">
    <property type="entry name" value="alpha/beta hydrolase"/>
    <property type="match status" value="1"/>
</dbReference>
<reference evidence="3" key="1">
    <citation type="journal article" date="2021" name="Nat. Commun.">
        <title>Genetic determinants of endophytism in the Arabidopsis root mycobiome.</title>
        <authorList>
            <person name="Mesny F."/>
            <person name="Miyauchi S."/>
            <person name="Thiergart T."/>
            <person name="Pickel B."/>
            <person name="Atanasova L."/>
            <person name="Karlsson M."/>
            <person name="Huettel B."/>
            <person name="Barry K.W."/>
            <person name="Haridas S."/>
            <person name="Chen C."/>
            <person name="Bauer D."/>
            <person name="Andreopoulos W."/>
            <person name="Pangilinan J."/>
            <person name="LaButti K."/>
            <person name="Riley R."/>
            <person name="Lipzen A."/>
            <person name="Clum A."/>
            <person name="Drula E."/>
            <person name="Henrissat B."/>
            <person name="Kohler A."/>
            <person name="Grigoriev I.V."/>
            <person name="Martin F.M."/>
            <person name="Hacquard S."/>
        </authorList>
    </citation>
    <scope>NUCLEOTIDE SEQUENCE</scope>
    <source>
        <strain evidence="3">MPI-CAGE-CH-0235</strain>
    </source>
</reference>
<dbReference type="EMBL" id="JAGPNK010000002">
    <property type="protein sequence ID" value="KAH7326563.1"/>
    <property type="molecule type" value="Genomic_DNA"/>
</dbReference>
<comment type="caution">
    <text evidence="3">The sequence shown here is derived from an EMBL/GenBank/DDBJ whole genome shotgun (WGS) entry which is preliminary data.</text>
</comment>
<dbReference type="AlphaFoldDB" id="A0A8K0T265"/>
<dbReference type="InterPro" id="IPR019431">
    <property type="entry name" value="DUF2417"/>
</dbReference>